<name>A0A1G7K8L0_9BACT</name>
<sequence>MKIFAVLALLLGVLAVLSAPAGRRDGYSPEVRAIALNYAIYRNAAFLYVHRNNPPDGTVSQTALDLPDGWRALRSWAARVNGGRCYVYGSASAEEIAAVRELFRGSLAVGRAENGRLTPDGLTPLPAFIPADSLVSVVAVR</sequence>
<dbReference type="EMBL" id="FNBX01000004">
    <property type="protein sequence ID" value="SDF33648.1"/>
    <property type="molecule type" value="Genomic_DNA"/>
</dbReference>
<dbReference type="STRING" id="571438.SAMN05192586_10417"/>
<dbReference type="RefSeq" id="WP_092152984.1">
    <property type="nucleotide sequence ID" value="NZ_FNBX01000004.1"/>
</dbReference>
<evidence type="ECO:0000256" key="1">
    <source>
        <dbReference type="SAM" id="SignalP"/>
    </source>
</evidence>
<accession>A0A1G7K8L0</accession>
<organism evidence="2 3">
    <name type="scientific">Desulfovibrio legallii</name>
    <dbReference type="NCBI Taxonomy" id="571438"/>
    <lineage>
        <taxon>Bacteria</taxon>
        <taxon>Pseudomonadati</taxon>
        <taxon>Thermodesulfobacteriota</taxon>
        <taxon>Desulfovibrionia</taxon>
        <taxon>Desulfovibrionales</taxon>
        <taxon>Desulfovibrionaceae</taxon>
        <taxon>Desulfovibrio</taxon>
    </lineage>
</organism>
<protein>
    <submittedName>
        <fullName evidence="2">PilM protein</fullName>
    </submittedName>
</protein>
<dbReference type="InterPro" id="IPR009987">
    <property type="entry name" value="IM_PilM"/>
</dbReference>
<dbReference type="OrthoDB" id="5456316at2"/>
<dbReference type="Pfam" id="PF07419">
    <property type="entry name" value="PilM"/>
    <property type="match status" value="1"/>
</dbReference>
<dbReference type="AlphaFoldDB" id="A0A1G7K8L0"/>
<feature type="signal peptide" evidence="1">
    <location>
        <begin position="1"/>
        <end position="21"/>
    </location>
</feature>
<evidence type="ECO:0000313" key="3">
    <source>
        <dbReference type="Proteomes" id="UP000199355"/>
    </source>
</evidence>
<evidence type="ECO:0000313" key="2">
    <source>
        <dbReference type="EMBL" id="SDF33648.1"/>
    </source>
</evidence>
<dbReference type="Proteomes" id="UP000199355">
    <property type="component" value="Unassembled WGS sequence"/>
</dbReference>
<gene>
    <name evidence="2" type="ORF">SAMN05192586_10417</name>
</gene>
<dbReference type="InterPro" id="IPR041883">
    <property type="entry name" value="PilM_N-ter"/>
</dbReference>
<reference evidence="3" key="1">
    <citation type="submission" date="2016-10" db="EMBL/GenBank/DDBJ databases">
        <authorList>
            <person name="Varghese N."/>
            <person name="Submissions S."/>
        </authorList>
    </citation>
    <scope>NUCLEOTIDE SEQUENCE [LARGE SCALE GENOMIC DNA]</scope>
    <source>
        <strain evidence="3">KHC7</strain>
    </source>
</reference>
<feature type="chain" id="PRO_5011506444" evidence="1">
    <location>
        <begin position="22"/>
        <end position="141"/>
    </location>
</feature>
<proteinExistence type="predicted"/>
<dbReference type="Gene3D" id="3.30.1300.90">
    <property type="entry name" value="PilM protein, N-terminal domain"/>
    <property type="match status" value="1"/>
</dbReference>
<keyword evidence="1" id="KW-0732">Signal</keyword>
<keyword evidence="3" id="KW-1185">Reference proteome</keyword>